<reference evidence="5 6" key="1">
    <citation type="submission" date="2015-05" db="EMBL/GenBank/DDBJ databases">
        <title>Draft Genome assembly of Streptomyces showdoensis.</title>
        <authorList>
            <person name="Thapa K.K."/>
            <person name="Metsa-Ketela M."/>
        </authorList>
    </citation>
    <scope>NUCLEOTIDE SEQUENCE [LARGE SCALE GENOMIC DNA]</scope>
    <source>
        <strain evidence="5 6">ATCC 15227</strain>
    </source>
</reference>
<dbReference type="InterPro" id="IPR015797">
    <property type="entry name" value="NUDIX_hydrolase-like_dom_sf"/>
</dbReference>
<dbReference type="PANTHER" id="PTHR43736">
    <property type="entry name" value="ADP-RIBOSE PYROPHOSPHATASE"/>
    <property type="match status" value="1"/>
</dbReference>
<dbReference type="GO" id="GO:0016787">
    <property type="term" value="F:hydrolase activity"/>
    <property type="evidence" value="ECO:0007669"/>
    <property type="project" value="UniProtKB-KW"/>
</dbReference>
<dbReference type="InterPro" id="IPR020476">
    <property type="entry name" value="Nudix_hydrolase"/>
</dbReference>
<accession>A0A2P2GU42</accession>
<evidence type="ECO:0000259" key="4">
    <source>
        <dbReference type="PROSITE" id="PS51462"/>
    </source>
</evidence>
<evidence type="ECO:0000256" key="3">
    <source>
        <dbReference type="RuleBase" id="RU003476"/>
    </source>
</evidence>
<comment type="similarity">
    <text evidence="1 3">Belongs to the Nudix hydrolase family.</text>
</comment>
<dbReference type="PROSITE" id="PS51462">
    <property type="entry name" value="NUDIX"/>
    <property type="match status" value="1"/>
</dbReference>
<keyword evidence="2 3" id="KW-0378">Hydrolase</keyword>
<organism evidence="5 6">
    <name type="scientific">Streptomyces showdoensis</name>
    <dbReference type="NCBI Taxonomy" id="68268"/>
    <lineage>
        <taxon>Bacteria</taxon>
        <taxon>Bacillati</taxon>
        <taxon>Actinomycetota</taxon>
        <taxon>Actinomycetes</taxon>
        <taxon>Kitasatosporales</taxon>
        <taxon>Streptomycetaceae</taxon>
        <taxon>Streptomyces</taxon>
    </lineage>
</organism>
<dbReference type="CDD" id="cd18873">
    <property type="entry name" value="NUDIX_NadM_like"/>
    <property type="match status" value="1"/>
</dbReference>
<gene>
    <name evidence="5" type="ORF">VO63_04200</name>
</gene>
<dbReference type="InterPro" id="IPR000086">
    <property type="entry name" value="NUDIX_hydrolase_dom"/>
</dbReference>
<protein>
    <submittedName>
        <fullName evidence="5">DNA hydrolase</fullName>
    </submittedName>
</protein>
<dbReference type="PANTHER" id="PTHR43736:SF1">
    <property type="entry name" value="DIHYDRONEOPTERIN TRIPHOSPHATE DIPHOSPHATASE"/>
    <property type="match status" value="1"/>
</dbReference>
<name>A0A2P2GU42_STREW</name>
<dbReference type="InterPro" id="IPR020084">
    <property type="entry name" value="NUDIX_hydrolase_CS"/>
</dbReference>
<evidence type="ECO:0000256" key="2">
    <source>
        <dbReference type="ARBA" id="ARBA00022801"/>
    </source>
</evidence>
<dbReference type="PROSITE" id="PS00893">
    <property type="entry name" value="NUDIX_BOX"/>
    <property type="match status" value="1"/>
</dbReference>
<feature type="domain" description="Nudix hydrolase" evidence="4">
    <location>
        <begin position="7"/>
        <end position="138"/>
    </location>
</feature>
<dbReference type="RefSeq" id="WP_046906147.1">
    <property type="nucleotide sequence ID" value="NZ_BAAAXG010000019.1"/>
</dbReference>
<dbReference type="PRINTS" id="PR00502">
    <property type="entry name" value="NUDIXFAMILY"/>
</dbReference>
<dbReference type="Gene3D" id="3.90.79.10">
    <property type="entry name" value="Nucleoside Triphosphate Pyrophosphohydrolase"/>
    <property type="match status" value="1"/>
</dbReference>
<dbReference type="Proteomes" id="UP000265325">
    <property type="component" value="Unassembled WGS sequence"/>
</dbReference>
<comment type="caution">
    <text evidence="5">The sequence shown here is derived from an EMBL/GenBank/DDBJ whole genome shotgun (WGS) entry which is preliminary data.</text>
</comment>
<dbReference type="Pfam" id="PF00293">
    <property type="entry name" value="NUDIX"/>
    <property type="match status" value="1"/>
</dbReference>
<keyword evidence="6" id="KW-1185">Reference proteome</keyword>
<proteinExistence type="inferred from homology"/>
<dbReference type="OrthoDB" id="9804442at2"/>
<dbReference type="AlphaFoldDB" id="A0A2P2GU42"/>
<dbReference type="SUPFAM" id="SSF55811">
    <property type="entry name" value="Nudix"/>
    <property type="match status" value="1"/>
</dbReference>
<evidence type="ECO:0000256" key="1">
    <source>
        <dbReference type="ARBA" id="ARBA00005582"/>
    </source>
</evidence>
<evidence type="ECO:0000313" key="5">
    <source>
        <dbReference type="EMBL" id="KKZ75024.1"/>
    </source>
</evidence>
<sequence>MTESYESVRLTADVVTVTEDGRVLLVERGRDPFKGLWALPGGHVDAGESSQEAAARELGEETGVLVDPAALFQVGAWDEPGRDPRGRYVTVVYLAVVPADTEVVAGDDAAKAVWWPYDSLPPLAFDHGAILDAVRDSMPS</sequence>
<evidence type="ECO:0000313" key="6">
    <source>
        <dbReference type="Proteomes" id="UP000265325"/>
    </source>
</evidence>
<dbReference type="EMBL" id="LAQS01000005">
    <property type="protein sequence ID" value="KKZ75024.1"/>
    <property type="molecule type" value="Genomic_DNA"/>
</dbReference>